<keyword evidence="1" id="KW-0479">Metal-binding</keyword>
<dbReference type="GO" id="GO:0051087">
    <property type="term" value="F:protein-folding chaperone binding"/>
    <property type="evidence" value="ECO:0007669"/>
    <property type="project" value="TreeGrafter"/>
</dbReference>
<dbReference type="GO" id="GO:0008270">
    <property type="term" value="F:zinc ion binding"/>
    <property type="evidence" value="ECO:0007669"/>
    <property type="project" value="UniProtKB-KW"/>
</dbReference>
<organism evidence="7 8">
    <name type="scientific">Zymoseptoria brevis</name>
    <dbReference type="NCBI Taxonomy" id="1047168"/>
    <lineage>
        <taxon>Eukaryota</taxon>
        <taxon>Fungi</taxon>
        <taxon>Dikarya</taxon>
        <taxon>Ascomycota</taxon>
        <taxon>Pezizomycotina</taxon>
        <taxon>Dothideomycetes</taxon>
        <taxon>Dothideomycetidae</taxon>
        <taxon>Mycosphaerellales</taxon>
        <taxon>Mycosphaerellaceae</taxon>
        <taxon>Zymoseptoria</taxon>
    </lineage>
</organism>
<gene>
    <name evidence="7" type="ORF">TI39_contig293g00001</name>
</gene>
<keyword evidence="2 4" id="KW-0863">Zinc-finger</keyword>
<keyword evidence="8" id="KW-1185">Reference proteome</keyword>
<evidence type="ECO:0000259" key="6">
    <source>
        <dbReference type="PROSITE" id="PS51501"/>
    </source>
</evidence>
<dbReference type="GO" id="GO:0030150">
    <property type="term" value="P:protein import into mitochondrial matrix"/>
    <property type="evidence" value="ECO:0007669"/>
    <property type="project" value="TreeGrafter"/>
</dbReference>
<evidence type="ECO:0000256" key="4">
    <source>
        <dbReference type="PROSITE-ProRule" id="PRU00834"/>
    </source>
</evidence>
<evidence type="ECO:0000256" key="2">
    <source>
        <dbReference type="ARBA" id="ARBA00022771"/>
    </source>
</evidence>
<dbReference type="InterPro" id="IPR024158">
    <property type="entry name" value="Mt_import_TIM15"/>
</dbReference>
<dbReference type="PROSITE" id="PS51501">
    <property type="entry name" value="ZF_DNL"/>
    <property type="match status" value="1"/>
</dbReference>
<reference evidence="7 8" key="1">
    <citation type="submission" date="2015-03" db="EMBL/GenBank/DDBJ databases">
        <title>RNA-seq based gene annotation and comparative genomics of four Zymoseptoria species reveal species-specific pathogenicity related genes and transposable element activity.</title>
        <authorList>
            <person name="Grandaubert J."/>
            <person name="Bhattacharyya A."/>
            <person name="Stukenbrock E.H."/>
        </authorList>
    </citation>
    <scope>NUCLEOTIDE SEQUENCE [LARGE SCALE GENOMIC DNA]</scope>
    <source>
        <strain evidence="7 8">Zb18110</strain>
    </source>
</reference>
<evidence type="ECO:0000256" key="5">
    <source>
        <dbReference type="SAM" id="MobiDB-lite"/>
    </source>
</evidence>
<evidence type="ECO:0000256" key="3">
    <source>
        <dbReference type="ARBA" id="ARBA00022833"/>
    </source>
</evidence>
<dbReference type="PANTHER" id="PTHR20922:SF13">
    <property type="entry name" value="DNL-TYPE ZINC FINGER PROTEIN"/>
    <property type="match status" value="1"/>
</dbReference>
<dbReference type="AlphaFoldDB" id="A0A0F4GWE8"/>
<sequence>MSSPRNLGCFQRTFEQVFKTYRSTARLHNQPAIRAFSFPVRQQPIAASPLNRTTRRHNSTDSEPQTRAPRPLTDRTQEGQTPSETSAQQQSDADAIALRKALSPAYQLWFTCKKCLERSGHTISKQAYHFGTCVINCPKCKSQHLISDNLQIFNDKSMTMEDIAREHGQLLRKGRLGADGDVEFYDDKATDIVEDAAKKEQERLERLKGEDE</sequence>
<feature type="region of interest" description="Disordered" evidence="5">
    <location>
        <begin position="44"/>
        <end position="92"/>
    </location>
</feature>
<dbReference type="PANTHER" id="PTHR20922">
    <property type="entry name" value="DNL-TYPE ZINC FINGER PROTEIN"/>
    <property type="match status" value="1"/>
</dbReference>
<keyword evidence="3" id="KW-0862">Zinc</keyword>
<dbReference type="GO" id="GO:0006457">
    <property type="term" value="P:protein folding"/>
    <property type="evidence" value="ECO:0007669"/>
    <property type="project" value="TreeGrafter"/>
</dbReference>
<dbReference type="EMBL" id="LAFY01000285">
    <property type="protein sequence ID" value="KJY01378.1"/>
    <property type="molecule type" value="Genomic_DNA"/>
</dbReference>
<dbReference type="Proteomes" id="UP000033647">
    <property type="component" value="Unassembled WGS sequence"/>
</dbReference>
<name>A0A0F4GWE8_9PEZI</name>
<dbReference type="Pfam" id="PF05180">
    <property type="entry name" value="zf-DNL"/>
    <property type="match status" value="1"/>
</dbReference>
<proteinExistence type="predicted"/>
<evidence type="ECO:0000313" key="8">
    <source>
        <dbReference type="Proteomes" id="UP000033647"/>
    </source>
</evidence>
<dbReference type="InterPro" id="IPR007853">
    <property type="entry name" value="Znf_DNL-typ"/>
</dbReference>
<dbReference type="GO" id="GO:0050821">
    <property type="term" value="P:protein stabilization"/>
    <property type="evidence" value="ECO:0007669"/>
    <property type="project" value="TreeGrafter"/>
</dbReference>
<accession>A0A0F4GWE8</accession>
<comment type="caution">
    <text evidence="7">The sequence shown here is derived from an EMBL/GenBank/DDBJ whole genome shotgun (WGS) entry which is preliminary data.</text>
</comment>
<feature type="domain" description="DNL-type" evidence="6">
    <location>
        <begin position="101"/>
        <end position="196"/>
    </location>
</feature>
<evidence type="ECO:0000313" key="7">
    <source>
        <dbReference type="EMBL" id="KJY01378.1"/>
    </source>
</evidence>
<evidence type="ECO:0000256" key="1">
    <source>
        <dbReference type="ARBA" id="ARBA00022723"/>
    </source>
</evidence>
<dbReference type="OrthoDB" id="512667at2759"/>
<dbReference type="STRING" id="1047168.A0A0F4GWE8"/>
<protein>
    <recommendedName>
        <fullName evidence="6">DNL-type domain-containing protein</fullName>
    </recommendedName>
</protein>
<dbReference type="GO" id="GO:0005739">
    <property type="term" value="C:mitochondrion"/>
    <property type="evidence" value="ECO:0007669"/>
    <property type="project" value="TreeGrafter"/>
</dbReference>